<accession>A0A645J8H0</accession>
<keyword evidence="1" id="KW-1133">Transmembrane helix</keyword>
<dbReference type="AlphaFoldDB" id="A0A645J8H0"/>
<name>A0A645J8H0_9ZZZZ</name>
<evidence type="ECO:0000313" key="2">
    <source>
        <dbReference type="EMBL" id="MPN55783.1"/>
    </source>
</evidence>
<proteinExistence type="predicted"/>
<evidence type="ECO:0008006" key="3">
    <source>
        <dbReference type="Google" id="ProtNLM"/>
    </source>
</evidence>
<reference evidence="2" key="1">
    <citation type="submission" date="2019-08" db="EMBL/GenBank/DDBJ databases">
        <authorList>
            <person name="Kucharzyk K."/>
            <person name="Murdoch R.W."/>
            <person name="Higgins S."/>
            <person name="Loffler F."/>
        </authorList>
    </citation>
    <scope>NUCLEOTIDE SEQUENCE</scope>
</reference>
<dbReference type="PANTHER" id="PTHR47089">
    <property type="entry name" value="ABC TRANSPORTER, PERMEASE PROTEIN"/>
    <property type="match status" value="1"/>
</dbReference>
<comment type="caution">
    <text evidence="2">The sequence shown here is derived from an EMBL/GenBank/DDBJ whole genome shotgun (WGS) entry which is preliminary data.</text>
</comment>
<dbReference type="PANTHER" id="PTHR47089:SF1">
    <property type="entry name" value="GUANOSINE ABC TRANSPORTER PERMEASE PROTEIN NUPP"/>
    <property type="match status" value="1"/>
</dbReference>
<protein>
    <recommendedName>
        <fullName evidence="3">Ribose import permease protein RbsC</fullName>
    </recommendedName>
</protein>
<evidence type="ECO:0000256" key="1">
    <source>
        <dbReference type="SAM" id="Phobius"/>
    </source>
</evidence>
<keyword evidence="1" id="KW-0472">Membrane</keyword>
<feature type="transmembrane region" description="Helical" evidence="1">
    <location>
        <begin position="51"/>
        <end position="71"/>
    </location>
</feature>
<feature type="transmembrane region" description="Helical" evidence="1">
    <location>
        <begin position="21"/>
        <end position="39"/>
    </location>
</feature>
<keyword evidence="1" id="KW-0812">Transmembrane</keyword>
<organism evidence="2">
    <name type="scientific">bioreactor metagenome</name>
    <dbReference type="NCBI Taxonomy" id="1076179"/>
    <lineage>
        <taxon>unclassified sequences</taxon>
        <taxon>metagenomes</taxon>
        <taxon>ecological metagenomes</taxon>
    </lineage>
</organism>
<dbReference type="EMBL" id="VSSQ01125384">
    <property type="protein sequence ID" value="MPN55783.1"/>
    <property type="molecule type" value="Genomic_DNA"/>
</dbReference>
<gene>
    <name evidence="2" type="ORF">SDC9_203467</name>
</gene>
<sequence length="84" mass="8978">MFAGFGLNGIAVALLAKSHPLGVLLSAMLFGALINAGPYMQLNGISKDIGYIVQALVILFVAADHIWKILLDKRKKKEAAKNGK</sequence>